<evidence type="ECO:0000256" key="5">
    <source>
        <dbReference type="ARBA" id="ARBA00022989"/>
    </source>
</evidence>
<keyword evidence="2 7" id="KW-0813">Transport</keyword>
<organism evidence="9 10">
    <name type="scientific">Paenibacillus abyssi</name>
    <dbReference type="NCBI Taxonomy" id="1340531"/>
    <lineage>
        <taxon>Bacteria</taxon>
        <taxon>Bacillati</taxon>
        <taxon>Bacillota</taxon>
        <taxon>Bacilli</taxon>
        <taxon>Bacillales</taxon>
        <taxon>Paenibacillaceae</taxon>
        <taxon>Paenibacillus</taxon>
    </lineage>
</organism>
<dbReference type="PROSITE" id="PS50928">
    <property type="entry name" value="ABC_TM1"/>
    <property type="match status" value="1"/>
</dbReference>
<evidence type="ECO:0000256" key="6">
    <source>
        <dbReference type="ARBA" id="ARBA00023136"/>
    </source>
</evidence>
<feature type="transmembrane region" description="Helical" evidence="7">
    <location>
        <begin position="32"/>
        <end position="51"/>
    </location>
</feature>
<evidence type="ECO:0000256" key="3">
    <source>
        <dbReference type="ARBA" id="ARBA00022475"/>
    </source>
</evidence>
<evidence type="ECO:0000256" key="7">
    <source>
        <dbReference type="RuleBase" id="RU363032"/>
    </source>
</evidence>
<dbReference type="InterPro" id="IPR000515">
    <property type="entry name" value="MetI-like"/>
</dbReference>
<keyword evidence="5 7" id="KW-1133">Transmembrane helix</keyword>
<comment type="similarity">
    <text evidence="7">Belongs to the binding-protein-dependent transport system permease family.</text>
</comment>
<dbReference type="GO" id="GO:0005886">
    <property type="term" value="C:plasma membrane"/>
    <property type="evidence" value="ECO:0007669"/>
    <property type="project" value="UniProtKB-SubCell"/>
</dbReference>
<sequence>MQSTGVLTANKLGQKKKSVRAKDLALRMKRHWQLYLLVFLPLVYLFIFKYIPMYGAQIAFRDFSIVRGFTGSEWVGLKHFNDFFNSPNFWMLIKNTLFISLYSLAVGFPAPIILALALNEVRSLRFKKTVQMVTFAPYFISTVVMVSMIILFLSPRLGFVDLIVRSLGMESINFMGVPGYFKSIFVLSNVWQGIGYGAVIYLAALAGINPDLYEAAKVDGASRLQKVLHIDLPGIMPAAIILLILNVGQIMNVGFEKIYLMQNPLNLSTSEVISTYVYKIGLLGANFSFSSAVDLFNSVINLILLLTVNYAARRFSDSSLW</sequence>
<evidence type="ECO:0000313" key="10">
    <source>
        <dbReference type="Proteomes" id="UP000644756"/>
    </source>
</evidence>
<feature type="domain" description="ABC transmembrane type-1" evidence="8">
    <location>
        <begin position="93"/>
        <end position="308"/>
    </location>
</feature>
<accession>A0A917D2T7</accession>
<dbReference type="AlphaFoldDB" id="A0A917D2T7"/>
<dbReference type="GO" id="GO:0055085">
    <property type="term" value="P:transmembrane transport"/>
    <property type="evidence" value="ECO:0007669"/>
    <property type="project" value="InterPro"/>
</dbReference>
<evidence type="ECO:0000256" key="1">
    <source>
        <dbReference type="ARBA" id="ARBA00004651"/>
    </source>
</evidence>
<dbReference type="InterPro" id="IPR050809">
    <property type="entry name" value="UgpAE/MalFG_permease"/>
</dbReference>
<name>A0A917D2T7_9BACL</name>
<dbReference type="EMBL" id="BMGR01000008">
    <property type="protein sequence ID" value="GGG08174.1"/>
    <property type="molecule type" value="Genomic_DNA"/>
</dbReference>
<keyword evidence="10" id="KW-1185">Reference proteome</keyword>
<keyword evidence="3" id="KW-1003">Cell membrane</keyword>
<protein>
    <submittedName>
        <fullName evidence="9">Sugar ABC transporter permease</fullName>
    </submittedName>
</protein>
<feature type="transmembrane region" description="Helical" evidence="7">
    <location>
        <begin position="97"/>
        <end position="118"/>
    </location>
</feature>
<keyword evidence="4 7" id="KW-0812">Transmembrane</keyword>
<evidence type="ECO:0000256" key="4">
    <source>
        <dbReference type="ARBA" id="ARBA00022692"/>
    </source>
</evidence>
<reference evidence="9" key="2">
    <citation type="submission" date="2020-09" db="EMBL/GenBank/DDBJ databases">
        <authorList>
            <person name="Sun Q."/>
            <person name="Zhou Y."/>
        </authorList>
    </citation>
    <scope>NUCLEOTIDE SEQUENCE</scope>
    <source>
        <strain evidence="9">CGMCC 1.12987</strain>
    </source>
</reference>
<evidence type="ECO:0000256" key="2">
    <source>
        <dbReference type="ARBA" id="ARBA00022448"/>
    </source>
</evidence>
<evidence type="ECO:0000313" key="9">
    <source>
        <dbReference type="EMBL" id="GGG08174.1"/>
    </source>
</evidence>
<feature type="transmembrane region" description="Helical" evidence="7">
    <location>
        <begin position="190"/>
        <end position="209"/>
    </location>
</feature>
<dbReference type="Pfam" id="PF00528">
    <property type="entry name" value="BPD_transp_1"/>
    <property type="match status" value="1"/>
</dbReference>
<dbReference type="PANTHER" id="PTHR43227:SF11">
    <property type="entry name" value="BLL4140 PROTEIN"/>
    <property type="match status" value="1"/>
</dbReference>
<dbReference type="Proteomes" id="UP000644756">
    <property type="component" value="Unassembled WGS sequence"/>
</dbReference>
<dbReference type="CDD" id="cd06261">
    <property type="entry name" value="TM_PBP2"/>
    <property type="match status" value="1"/>
</dbReference>
<keyword evidence="6 7" id="KW-0472">Membrane</keyword>
<dbReference type="RefSeq" id="WP_188531522.1">
    <property type="nucleotide sequence ID" value="NZ_BMGR01000008.1"/>
</dbReference>
<dbReference type="SUPFAM" id="SSF161098">
    <property type="entry name" value="MetI-like"/>
    <property type="match status" value="1"/>
</dbReference>
<reference evidence="9" key="1">
    <citation type="journal article" date="2014" name="Int. J. Syst. Evol. Microbiol.">
        <title>Complete genome sequence of Corynebacterium casei LMG S-19264T (=DSM 44701T), isolated from a smear-ripened cheese.</title>
        <authorList>
            <consortium name="US DOE Joint Genome Institute (JGI-PGF)"/>
            <person name="Walter F."/>
            <person name="Albersmeier A."/>
            <person name="Kalinowski J."/>
            <person name="Ruckert C."/>
        </authorList>
    </citation>
    <scope>NUCLEOTIDE SEQUENCE</scope>
    <source>
        <strain evidence="9">CGMCC 1.12987</strain>
    </source>
</reference>
<gene>
    <name evidence="9" type="ORF">GCM10010916_26340</name>
</gene>
<feature type="transmembrane region" description="Helical" evidence="7">
    <location>
        <begin position="130"/>
        <end position="153"/>
    </location>
</feature>
<dbReference type="InterPro" id="IPR035906">
    <property type="entry name" value="MetI-like_sf"/>
</dbReference>
<feature type="transmembrane region" description="Helical" evidence="7">
    <location>
        <begin position="295"/>
        <end position="312"/>
    </location>
</feature>
<dbReference type="PANTHER" id="PTHR43227">
    <property type="entry name" value="BLL4140 PROTEIN"/>
    <property type="match status" value="1"/>
</dbReference>
<comment type="caution">
    <text evidence="9">The sequence shown here is derived from an EMBL/GenBank/DDBJ whole genome shotgun (WGS) entry which is preliminary data.</text>
</comment>
<feature type="transmembrane region" description="Helical" evidence="7">
    <location>
        <begin position="230"/>
        <end position="251"/>
    </location>
</feature>
<proteinExistence type="inferred from homology"/>
<evidence type="ECO:0000259" key="8">
    <source>
        <dbReference type="PROSITE" id="PS50928"/>
    </source>
</evidence>
<dbReference type="Gene3D" id="1.10.3720.10">
    <property type="entry name" value="MetI-like"/>
    <property type="match status" value="1"/>
</dbReference>
<comment type="subcellular location">
    <subcellularLocation>
        <location evidence="1 7">Cell membrane</location>
        <topology evidence="1 7">Multi-pass membrane protein</topology>
    </subcellularLocation>
</comment>